<sequence length="490" mass="49512">MTVEAGTVPTTAAGNRRRARTVLALLALFIVVNAADKAVLGLTADPIRDDLGLSATEFGTIASSFYLLFSLSAVSVGFLGDRIHPRPLLAVLALVWAAAQMPILLPASGFGALVATRIVLGAGEGPGFPLANYTAFTWFPAKRRALPSAVVVAGGAGGTVLAAPLVLLVSNTLGWRAAFGLLGVVGVVWTLVWMRVGGGGPYSAHLGPGPADDEPSSGDTPSAPDAPSVPDAPSMEDARSAQAAGQRPAAPFRRIVTTGTWLGATFSTFAVMWTLSLGFAWLPLFLEEQAGFSDTEISGIIGLPALSMAVLVLTGGAVAHGLLRRGVTARVAQGLVGALLPLIAGVCLLLATRVGPAALLLPLLVLAFSAGNGQTPLTNAAIADICPAGRRSAALGLSYALAALSSLLAPYVTGRIIDAAPTEAVGYGRAFDLAACLLIAGAVLSALLIRPDRDALTLLAAHPATPTASDSTTASASSASGPDTEPSAKE</sequence>
<feature type="region of interest" description="Disordered" evidence="5">
    <location>
        <begin position="204"/>
        <end position="246"/>
    </location>
</feature>
<accession>A0A6H9UQ43</accession>
<feature type="transmembrane region" description="Helical" evidence="6">
    <location>
        <begin position="58"/>
        <end position="80"/>
    </location>
</feature>
<evidence type="ECO:0000256" key="5">
    <source>
        <dbReference type="SAM" id="MobiDB-lite"/>
    </source>
</evidence>
<evidence type="ECO:0000256" key="3">
    <source>
        <dbReference type="ARBA" id="ARBA00022989"/>
    </source>
</evidence>
<dbReference type="GO" id="GO:0022857">
    <property type="term" value="F:transmembrane transporter activity"/>
    <property type="evidence" value="ECO:0007669"/>
    <property type="project" value="InterPro"/>
</dbReference>
<proteinExistence type="predicted"/>
<reference evidence="8 9" key="1">
    <citation type="submission" date="2019-09" db="EMBL/GenBank/DDBJ databases">
        <title>Screening of Novel Bioactive Compounds from Soil-Associated.</title>
        <authorList>
            <person name="Zhao S."/>
        </authorList>
    </citation>
    <scope>NUCLEOTIDE SEQUENCE [LARGE SCALE GENOMIC DNA]</scope>
    <source>
        <strain evidence="8 9">HIT-DPA4</strain>
    </source>
</reference>
<evidence type="ECO:0000313" key="9">
    <source>
        <dbReference type="Proteomes" id="UP000442707"/>
    </source>
</evidence>
<feature type="transmembrane region" description="Helical" evidence="6">
    <location>
        <begin position="297"/>
        <end position="319"/>
    </location>
</feature>
<keyword evidence="4 6" id="KW-0472">Membrane</keyword>
<feature type="transmembrane region" description="Helical" evidence="6">
    <location>
        <begin position="393"/>
        <end position="411"/>
    </location>
</feature>
<dbReference type="Pfam" id="PF07690">
    <property type="entry name" value="MFS_1"/>
    <property type="match status" value="1"/>
</dbReference>
<gene>
    <name evidence="8" type="ORF">F7R91_35005</name>
</gene>
<dbReference type="Proteomes" id="UP000442707">
    <property type="component" value="Unassembled WGS sequence"/>
</dbReference>
<feature type="transmembrane region" description="Helical" evidence="6">
    <location>
        <begin position="87"/>
        <end position="105"/>
    </location>
</feature>
<feature type="compositionally biased region" description="Low complexity" evidence="5">
    <location>
        <begin position="219"/>
        <end position="233"/>
    </location>
</feature>
<evidence type="ECO:0000256" key="4">
    <source>
        <dbReference type="ARBA" id="ARBA00023136"/>
    </source>
</evidence>
<organism evidence="8 9">
    <name type="scientific">Streptomyces luteolifulvus</name>
    <dbReference type="NCBI Taxonomy" id="2615112"/>
    <lineage>
        <taxon>Bacteria</taxon>
        <taxon>Bacillati</taxon>
        <taxon>Actinomycetota</taxon>
        <taxon>Actinomycetes</taxon>
        <taxon>Kitasatosporales</taxon>
        <taxon>Streptomycetaceae</taxon>
        <taxon>Streptomyces</taxon>
    </lineage>
</organism>
<keyword evidence="9" id="KW-1185">Reference proteome</keyword>
<evidence type="ECO:0000313" key="8">
    <source>
        <dbReference type="EMBL" id="KAB1140666.1"/>
    </source>
</evidence>
<feature type="transmembrane region" description="Helical" evidence="6">
    <location>
        <begin position="357"/>
        <end position="373"/>
    </location>
</feature>
<evidence type="ECO:0000256" key="6">
    <source>
        <dbReference type="SAM" id="Phobius"/>
    </source>
</evidence>
<dbReference type="PANTHER" id="PTHR11662">
    <property type="entry name" value="SOLUTE CARRIER FAMILY 17"/>
    <property type="match status" value="1"/>
</dbReference>
<keyword evidence="3 6" id="KW-1133">Transmembrane helix</keyword>
<name>A0A6H9UQ43_9ACTN</name>
<dbReference type="InterPro" id="IPR050382">
    <property type="entry name" value="MFS_Na/Anion_cotransporter"/>
</dbReference>
<protein>
    <submittedName>
        <fullName evidence="8">MFS transporter</fullName>
    </submittedName>
</protein>
<comment type="caution">
    <text evidence="8">The sequence shown here is derived from an EMBL/GenBank/DDBJ whole genome shotgun (WGS) entry which is preliminary data.</text>
</comment>
<comment type="subcellular location">
    <subcellularLocation>
        <location evidence="1">Cell membrane</location>
        <topology evidence="1">Multi-pass membrane protein</topology>
    </subcellularLocation>
</comment>
<dbReference type="InterPro" id="IPR036259">
    <property type="entry name" value="MFS_trans_sf"/>
</dbReference>
<feature type="transmembrane region" description="Helical" evidence="6">
    <location>
        <begin position="173"/>
        <end position="194"/>
    </location>
</feature>
<dbReference type="InterPro" id="IPR020846">
    <property type="entry name" value="MFS_dom"/>
</dbReference>
<keyword evidence="2 6" id="KW-0812">Transmembrane</keyword>
<dbReference type="Gene3D" id="1.20.1250.20">
    <property type="entry name" value="MFS general substrate transporter like domains"/>
    <property type="match status" value="2"/>
</dbReference>
<dbReference type="EMBL" id="VZRB01000039">
    <property type="protein sequence ID" value="KAB1140666.1"/>
    <property type="molecule type" value="Genomic_DNA"/>
</dbReference>
<dbReference type="GO" id="GO:0005886">
    <property type="term" value="C:plasma membrane"/>
    <property type="evidence" value="ECO:0007669"/>
    <property type="project" value="UniProtKB-SubCell"/>
</dbReference>
<feature type="domain" description="Major facilitator superfamily (MFS) profile" evidence="7">
    <location>
        <begin position="22"/>
        <end position="453"/>
    </location>
</feature>
<dbReference type="SUPFAM" id="SSF103473">
    <property type="entry name" value="MFS general substrate transporter"/>
    <property type="match status" value="1"/>
</dbReference>
<feature type="transmembrane region" description="Helical" evidence="6">
    <location>
        <begin position="111"/>
        <end position="133"/>
    </location>
</feature>
<feature type="transmembrane region" description="Helical" evidence="6">
    <location>
        <begin position="261"/>
        <end position="285"/>
    </location>
</feature>
<dbReference type="InterPro" id="IPR011701">
    <property type="entry name" value="MFS"/>
</dbReference>
<feature type="transmembrane region" description="Helical" evidence="6">
    <location>
        <begin position="145"/>
        <end position="167"/>
    </location>
</feature>
<feature type="transmembrane region" description="Helical" evidence="6">
    <location>
        <begin position="431"/>
        <end position="449"/>
    </location>
</feature>
<dbReference type="RefSeq" id="WP_150956542.1">
    <property type="nucleotide sequence ID" value="NZ_VZRB01000039.1"/>
</dbReference>
<feature type="transmembrane region" description="Helical" evidence="6">
    <location>
        <begin position="331"/>
        <end position="351"/>
    </location>
</feature>
<dbReference type="PROSITE" id="PS50850">
    <property type="entry name" value="MFS"/>
    <property type="match status" value="1"/>
</dbReference>
<feature type="compositionally biased region" description="Low complexity" evidence="5">
    <location>
        <begin position="464"/>
        <end position="484"/>
    </location>
</feature>
<evidence type="ECO:0000256" key="2">
    <source>
        <dbReference type="ARBA" id="ARBA00022692"/>
    </source>
</evidence>
<dbReference type="AlphaFoldDB" id="A0A6H9UQ43"/>
<feature type="region of interest" description="Disordered" evidence="5">
    <location>
        <begin position="464"/>
        <end position="490"/>
    </location>
</feature>
<evidence type="ECO:0000259" key="7">
    <source>
        <dbReference type="PROSITE" id="PS50850"/>
    </source>
</evidence>
<evidence type="ECO:0000256" key="1">
    <source>
        <dbReference type="ARBA" id="ARBA00004651"/>
    </source>
</evidence>
<dbReference type="PANTHER" id="PTHR11662:SF450">
    <property type="entry name" value="BLR1003 PROTEIN"/>
    <property type="match status" value="1"/>
</dbReference>